<protein>
    <submittedName>
        <fullName evidence="7">FAD/FMN-containing dehydrogenase</fullName>
    </submittedName>
</protein>
<evidence type="ECO:0000256" key="3">
    <source>
        <dbReference type="ARBA" id="ARBA00022630"/>
    </source>
</evidence>
<dbReference type="InterPro" id="IPR016169">
    <property type="entry name" value="FAD-bd_PCMH_sub2"/>
</dbReference>
<dbReference type="InterPro" id="IPR036318">
    <property type="entry name" value="FAD-bd_PCMH-like_sf"/>
</dbReference>
<keyword evidence="4" id="KW-0274">FAD</keyword>
<evidence type="ECO:0000313" key="8">
    <source>
        <dbReference type="Proteomes" id="UP000295573"/>
    </source>
</evidence>
<reference evidence="7 8" key="1">
    <citation type="journal article" date="2015" name="Stand. Genomic Sci.">
        <title>Genomic Encyclopedia of Bacterial and Archaeal Type Strains, Phase III: the genomes of soil and plant-associated and newly described type strains.</title>
        <authorList>
            <person name="Whitman W.B."/>
            <person name="Woyke T."/>
            <person name="Klenk H.P."/>
            <person name="Zhou Y."/>
            <person name="Lilburn T.G."/>
            <person name="Beck B.J."/>
            <person name="De Vos P."/>
            <person name="Vandamme P."/>
            <person name="Eisen J.A."/>
            <person name="Garrity G."/>
            <person name="Hugenholtz P."/>
            <person name="Kyrpides N.C."/>
        </authorList>
    </citation>
    <scope>NUCLEOTIDE SEQUENCE [LARGE SCALE GENOMIC DNA]</scope>
    <source>
        <strain evidence="7 8">VKM Ac-2541</strain>
    </source>
</reference>
<evidence type="ECO:0000256" key="2">
    <source>
        <dbReference type="ARBA" id="ARBA00005466"/>
    </source>
</evidence>
<evidence type="ECO:0000256" key="5">
    <source>
        <dbReference type="ARBA" id="ARBA00023002"/>
    </source>
</evidence>
<dbReference type="PROSITE" id="PS00862">
    <property type="entry name" value="OX2_COVAL_FAD"/>
    <property type="match status" value="1"/>
</dbReference>
<comment type="similarity">
    <text evidence="2">Belongs to the oxygen-dependent FAD-linked oxidoreductase family.</text>
</comment>
<dbReference type="InterPro" id="IPR016167">
    <property type="entry name" value="FAD-bd_PCMH_sub1"/>
</dbReference>
<evidence type="ECO:0000259" key="6">
    <source>
        <dbReference type="PROSITE" id="PS51387"/>
    </source>
</evidence>
<accession>A0A4R2IKD4</accession>
<comment type="caution">
    <text evidence="7">The sequence shown here is derived from an EMBL/GenBank/DDBJ whole genome shotgun (WGS) entry which is preliminary data.</text>
</comment>
<dbReference type="Pfam" id="PF01565">
    <property type="entry name" value="FAD_binding_4"/>
    <property type="match status" value="1"/>
</dbReference>
<name>A0A4R2IKD4_9ACTN</name>
<dbReference type="Gene3D" id="3.40.462.20">
    <property type="match status" value="1"/>
</dbReference>
<dbReference type="PANTHER" id="PTHR42973">
    <property type="entry name" value="BINDING OXIDOREDUCTASE, PUTATIVE (AFU_ORTHOLOGUE AFUA_1G17690)-RELATED"/>
    <property type="match status" value="1"/>
</dbReference>
<keyword evidence="5" id="KW-0560">Oxidoreductase</keyword>
<dbReference type="InterPro" id="IPR006094">
    <property type="entry name" value="Oxid_FAD_bind_N"/>
</dbReference>
<proteinExistence type="inferred from homology"/>
<dbReference type="GO" id="GO:0016491">
    <property type="term" value="F:oxidoreductase activity"/>
    <property type="evidence" value="ECO:0007669"/>
    <property type="project" value="UniProtKB-KW"/>
</dbReference>
<dbReference type="OrthoDB" id="3682986at2"/>
<sequence length="476" mass="51167">MTGLDGEPVRVTQQALAALAKKMEAPLLRPGDAGYIEATTIWNGMVRRRPALVVQPVSGAEVAEAVRFAHAHGLLLSIKGGGHNVGGTALADGGLTVDMSRLRWVEVDPVRRLAHVGPGCLLGDVDRATQPHGLATVLGMISLTGVAGLTLGGGFGNLSRRFGWTVDNLEEVEIVTADGRLGRAAADEREDLFWALRGGGGNFGAVTRFSFRLHDIGSLMTGGMIAWDAEDFDAVATLYRDLCATAPRELSLHLIMQLAPATALIPDVWRNRPIVAVVACHTGSESAAAKDLAPLRALGTPIVDTITRKPYVEQQRTFDAGQPDGLHQYWKSEFLPGLPDGLFDMFRKHAAEITAPMCQLWLAQLGGAAADLGNESTPFGNRDAEYICLIASGSPPDAPDGPRRREWARTAWEAIKPYSTGGNYINVQTTDDDDLRIRQAYGANLDRLARVKSAYDPDNLFRVNRNIRPAAVVSAP</sequence>
<evidence type="ECO:0000256" key="1">
    <source>
        <dbReference type="ARBA" id="ARBA00001974"/>
    </source>
</evidence>
<keyword evidence="3" id="KW-0285">Flavoprotein</keyword>
<dbReference type="Gene3D" id="3.30.465.10">
    <property type="match status" value="1"/>
</dbReference>
<evidence type="ECO:0000256" key="4">
    <source>
        <dbReference type="ARBA" id="ARBA00022827"/>
    </source>
</evidence>
<dbReference type="InterPro" id="IPR050416">
    <property type="entry name" value="FAD-linked_Oxidoreductase"/>
</dbReference>
<dbReference type="EMBL" id="SLWR01000008">
    <property type="protein sequence ID" value="TCO45551.1"/>
    <property type="molecule type" value="Genomic_DNA"/>
</dbReference>
<dbReference type="InterPro" id="IPR016166">
    <property type="entry name" value="FAD-bd_PCMH"/>
</dbReference>
<organism evidence="7 8">
    <name type="scientific">Kribbella antiqua</name>
    <dbReference type="NCBI Taxonomy" id="2512217"/>
    <lineage>
        <taxon>Bacteria</taxon>
        <taxon>Bacillati</taxon>
        <taxon>Actinomycetota</taxon>
        <taxon>Actinomycetes</taxon>
        <taxon>Propionibacteriales</taxon>
        <taxon>Kribbellaceae</taxon>
        <taxon>Kribbella</taxon>
    </lineage>
</organism>
<evidence type="ECO:0000313" key="7">
    <source>
        <dbReference type="EMBL" id="TCO45551.1"/>
    </source>
</evidence>
<dbReference type="AlphaFoldDB" id="A0A4R2IKD4"/>
<dbReference type="PANTHER" id="PTHR42973:SF39">
    <property type="entry name" value="FAD-BINDING PCMH-TYPE DOMAIN-CONTAINING PROTEIN"/>
    <property type="match status" value="1"/>
</dbReference>
<dbReference type="SUPFAM" id="SSF56176">
    <property type="entry name" value="FAD-binding/transporter-associated domain-like"/>
    <property type="match status" value="1"/>
</dbReference>
<dbReference type="GO" id="GO:0071949">
    <property type="term" value="F:FAD binding"/>
    <property type="evidence" value="ECO:0007669"/>
    <property type="project" value="InterPro"/>
</dbReference>
<comment type="cofactor">
    <cofactor evidence="1">
        <name>FAD</name>
        <dbReference type="ChEBI" id="CHEBI:57692"/>
    </cofactor>
</comment>
<dbReference type="Proteomes" id="UP000295573">
    <property type="component" value="Unassembled WGS sequence"/>
</dbReference>
<keyword evidence="8" id="KW-1185">Reference proteome</keyword>
<dbReference type="Gene3D" id="3.30.43.10">
    <property type="entry name" value="Uridine Diphospho-n-acetylenolpyruvylglucosamine Reductase, domain 2"/>
    <property type="match status" value="1"/>
</dbReference>
<dbReference type="InterPro" id="IPR012951">
    <property type="entry name" value="BBE"/>
</dbReference>
<dbReference type="Pfam" id="PF08031">
    <property type="entry name" value="BBE"/>
    <property type="match status" value="1"/>
</dbReference>
<feature type="domain" description="FAD-binding PCMH-type" evidence="6">
    <location>
        <begin position="46"/>
        <end position="216"/>
    </location>
</feature>
<gene>
    <name evidence="7" type="ORF">EV646_108174</name>
</gene>
<dbReference type="InterPro" id="IPR006093">
    <property type="entry name" value="Oxy_OxRdtase_FAD_BS"/>
</dbReference>
<dbReference type="PROSITE" id="PS51387">
    <property type="entry name" value="FAD_PCMH"/>
    <property type="match status" value="1"/>
</dbReference>